<keyword evidence="3 6" id="KW-0812">Transmembrane</keyword>
<proteinExistence type="inferred from homology"/>
<organism evidence="7 8">
    <name type="scientific">Helicocarpus griseus UAMH5409</name>
    <dbReference type="NCBI Taxonomy" id="1447875"/>
    <lineage>
        <taxon>Eukaryota</taxon>
        <taxon>Fungi</taxon>
        <taxon>Dikarya</taxon>
        <taxon>Ascomycota</taxon>
        <taxon>Pezizomycotina</taxon>
        <taxon>Eurotiomycetes</taxon>
        <taxon>Eurotiomycetidae</taxon>
        <taxon>Onygenales</taxon>
        <taxon>Ajellomycetaceae</taxon>
        <taxon>Helicocarpus</taxon>
    </lineage>
</organism>
<keyword evidence="8" id="KW-1185">Reference proteome</keyword>
<dbReference type="CDD" id="cd13132">
    <property type="entry name" value="MATE_eukaryotic"/>
    <property type="match status" value="1"/>
</dbReference>
<name>A0A2B7Y5D4_9EURO</name>
<evidence type="ECO:0000256" key="1">
    <source>
        <dbReference type="ARBA" id="ARBA00004141"/>
    </source>
</evidence>
<feature type="transmembrane region" description="Helical" evidence="6">
    <location>
        <begin position="441"/>
        <end position="464"/>
    </location>
</feature>
<dbReference type="Pfam" id="PF01554">
    <property type="entry name" value="MatE"/>
    <property type="match status" value="2"/>
</dbReference>
<dbReference type="GO" id="GO:0042910">
    <property type="term" value="F:xenobiotic transmembrane transporter activity"/>
    <property type="evidence" value="ECO:0007669"/>
    <property type="project" value="InterPro"/>
</dbReference>
<protein>
    <recommendedName>
        <fullName evidence="9">MATE efflux family protein</fullName>
    </recommendedName>
</protein>
<dbReference type="OrthoDB" id="2126698at2759"/>
<evidence type="ECO:0000256" key="6">
    <source>
        <dbReference type="SAM" id="Phobius"/>
    </source>
</evidence>
<dbReference type="Proteomes" id="UP000223968">
    <property type="component" value="Unassembled WGS sequence"/>
</dbReference>
<dbReference type="GO" id="GO:0016020">
    <property type="term" value="C:membrane"/>
    <property type="evidence" value="ECO:0007669"/>
    <property type="project" value="UniProtKB-SubCell"/>
</dbReference>
<feature type="transmembrane region" description="Helical" evidence="6">
    <location>
        <begin position="216"/>
        <end position="238"/>
    </location>
</feature>
<dbReference type="InterPro" id="IPR002528">
    <property type="entry name" value="MATE_fam"/>
</dbReference>
<evidence type="ECO:0000256" key="3">
    <source>
        <dbReference type="ARBA" id="ARBA00022692"/>
    </source>
</evidence>
<reference evidence="7 8" key="1">
    <citation type="submission" date="2017-10" db="EMBL/GenBank/DDBJ databases">
        <title>Comparative genomics in systemic dimorphic fungi from Ajellomycetaceae.</title>
        <authorList>
            <person name="Munoz J.F."/>
            <person name="Mcewen J.G."/>
            <person name="Clay O.K."/>
            <person name="Cuomo C.A."/>
        </authorList>
    </citation>
    <scope>NUCLEOTIDE SEQUENCE [LARGE SCALE GENOMIC DNA]</scope>
    <source>
        <strain evidence="7 8">UAMH5409</strain>
    </source>
</reference>
<feature type="transmembrane region" description="Helical" evidence="6">
    <location>
        <begin position="107"/>
        <end position="128"/>
    </location>
</feature>
<feature type="transmembrane region" description="Helical" evidence="6">
    <location>
        <begin position="367"/>
        <end position="387"/>
    </location>
</feature>
<comment type="subcellular location">
    <subcellularLocation>
        <location evidence="1">Membrane</location>
        <topology evidence="1">Multi-pass membrane protein</topology>
    </subcellularLocation>
</comment>
<evidence type="ECO:0000256" key="5">
    <source>
        <dbReference type="ARBA" id="ARBA00023136"/>
    </source>
</evidence>
<feature type="transmembrane region" description="Helical" evidence="6">
    <location>
        <begin position="188"/>
        <end position="204"/>
    </location>
</feature>
<dbReference type="GO" id="GO:0015297">
    <property type="term" value="F:antiporter activity"/>
    <property type="evidence" value="ECO:0007669"/>
    <property type="project" value="InterPro"/>
</dbReference>
<evidence type="ECO:0008006" key="9">
    <source>
        <dbReference type="Google" id="ProtNLM"/>
    </source>
</evidence>
<dbReference type="NCBIfam" id="TIGR00797">
    <property type="entry name" value="matE"/>
    <property type="match status" value="1"/>
</dbReference>
<evidence type="ECO:0000313" key="8">
    <source>
        <dbReference type="Proteomes" id="UP000223968"/>
    </source>
</evidence>
<evidence type="ECO:0000256" key="4">
    <source>
        <dbReference type="ARBA" id="ARBA00022989"/>
    </source>
</evidence>
<dbReference type="AlphaFoldDB" id="A0A2B7Y5D4"/>
<dbReference type="EMBL" id="PDNB01000019">
    <property type="protein sequence ID" value="PGH16213.1"/>
    <property type="molecule type" value="Genomic_DNA"/>
</dbReference>
<gene>
    <name evidence="7" type="ORF">AJ79_01982</name>
</gene>
<keyword evidence="4 6" id="KW-1133">Transmembrane helix</keyword>
<dbReference type="GO" id="GO:1990961">
    <property type="term" value="P:xenobiotic detoxification by transmembrane export across the plasma membrane"/>
    <property type="evidence" value="ECO:0007669"/>
    <property type="project" value="InterPro"/>
</dbReference>
<keyword evidence="5 6" id="KW-0472">Membrane</keyword>
<comment type="similarity">
    <text evidence="2">Belongs to the multi antimicrobial extrusion (MATE) (TC 2.A.66.1) family.</text>
</comment>
<dbReference type="InterPro" id="IPR045069">
    <property type="entry name" value="MATE_euk"/>
</dbReference>
<accession>A0A2B7Y5D4</accession>
<evidence type="ECO:0000313" key="7">
    <source>
        <dbReference type="EMBL" id="PGH16213.1"/>
    </source>
</evidence>
<feature type="transmembrane region" description="Helical" evidence="6">
    <location>
        <begin position="148"/>
        <end position="168"/>
    </location>
</feature>
<comment type="caution">
    <text evidence="7">The sequence shown here is derived from an EMBL/GenBank/DDBJ whole genome shotgun (WGS) entry which is preliminary data.</text>
</comment>
<feature type="transmembrane region" description="Helical" evidence="6">
    <location>
        <begin position="470"/>
        <end position="493"/>
    </location>
</feature>
<sequence length="517" mass="55771">MAWDSRILANSEAEIRPSVDDREVDECTSLLPKPADANSTASNHGDGEIYDLEDGDRLIWQLVAREFVLLLKGSVPVVLAYTLQNSLQTASVLIVGRSSPENLATAAFSYMFAMCTAWLIALGGTTALDTLASSTFTGSSNKHDLGVLLQRGFIVLGLFYVPIAILWLCSESVFRALGQDAQLSRDSARFLTCLIPGGLGYIYFEAMKKYLQAQEIMRPGTYVLLITSPLNALLNYLFCYTFKVGLLGAPVATSISYWLSFLLLLLYARFIAGSECWGGWTRKSLDNIWTFSRLATLGVIHVGTEWWAFEIVALVAGRLGTIPLAAQSIIMTADQVLNTIPFGLGVAASTRVGNLLGAQNARGAARAANTAAVLSTVLGTLVLAVLVGSRNSFAKMFNNDHRVVELTAEVLPYVALFQIADGLNGSCGGSLRGMGRQHVGALVNVISYYCGALPLGVWLAFHGWGLKGLWVGQCIALYLVGALEWGIVAVSNWEEEVTKAFKRMDGAERVENGQGGI</sequence>
<dbReference type="STRING" id="1447875.A0A2B7Y5D4"/>
<feature type="transmembrane region" description="Helical" evidence="6">
    <location>
        <begin position="244"/>
        <end position="267"/>
    </location>
</feature>
<evidence type="ECO:0000256" key="2">
    <source>
        <dbReference type="ARBA" id="ARBA00010199"/>
    </source>
</evidence>
<dbReference type="PANTHER" id="PTHR11206">
    <property type="entry name" value="MULTIDRUG RESISTANCE PROTEIN"/>
    <property type="match status" value="1"/>
</dbReference>